<evidence type="ECO:0000313" key="13">
    <source>
        <dbReference type="EMBL" id="NXS55794.1"/>
    </source>
</evidence>
<dbReference type="Proteomes" id="UP000520535">
    <property type="component" value="Unassembled WGS sequence"/>
</dbReference>
<evidence type="ECO:0000256" key="11">
    <source>
        <dbReference type="SAM" id="SignalP"/>
    </source>
</evidence>
<feature type="non-terminal residue" evidence="13">
    <location>
        <position position="394"/>
    </location>
</feature>
<dbReference type="Gene3D" id="1.10.287.580">
    <property type="entry name" value="Helix hairpin bin"/>
    <property type="match status" value="1"/>
</dbReference>
<organism evidence="13 14">
    <name type="scientific">Brachypteracias leptosomus</name>
    <name type="common">short-legged ground-roller</name>
    <dbReference type="NCBI Taxonomy" id="135165"/>
    <lineage>
        <taxon>Eukaryota</taxon>
        <taxon>Metazoa</taxon>
        <taxon>Chordata</taxon>
        <taxon>Craniata</taxon>
        <taxon>Vertebrata</taxon>
        <taxon>Euteleostomi</taxon>
        <taxon>Archelosauria</taxon>
        <taxon>Archosauria</taxon>
        <taxon>Dinosauria</taxon>
        <taxon>Saurischia</taxon>
        <taxon>Theropoda</taxon>
        <taxon>Coelurosauria</taxon>
        <taxon>Aves</taxon>
        <taxon>Neognathae</taxon>
        <taxon>Neoaves</taxon>
        <taxon>Telluraves</taxon>
        <taxon>Coraciimorphae</taxon>
        <taxon>Coraciiformes</taxon>
        <taxon>Brachypteraciidae</taxon>
        <taxon>Brachypteracias</taxon>
    </lineage>
</organism>
<keyword evidence="3" id="KW-0964">Secreted</keyword>
<evidence type="ECO:0000256" key="9">
    <source>
        <dbReference type="ARBA" id="ARBA00043177"/>
    </source>
</evidence>
<sequence length="394" mass="45301">RNMKMLFFLYLLIVGIHSNSYCYERNHQGVRNQNQRGQENRNIAQQIVGNSVCRFACCFYKDISSYENNGNIFFSPLSISTGFNPSEISENEIHEGYRQLMQMINTKNEGLQLNMGNVLFVLDKLKPQDKFLRNLRNFYEGEVYPMNFKRADQAQIKINEYVAGRTNGKIKDHVNNLDPLTEILLISYIYFNAEWEKPFDPKYTKKDKFFVDGNTVVEVPMMFGMGLFKHGYDEQLSSTVVQMDYKGGASAFFILPDRGKMRKLEKRLSCEHMSRWRTLVSKSSANVYLPKFSLYVTYDLKDILYKMGIMDVFTDKADLSGITGQPQHRISQAIHKAVVKVDETGTEAAAATGMEIVPMSVPATVVFNRPFLLVIIQKHNVIFMGKIVNPLKKD</sequence>
<gene>
    <name evidence="13" type="primary">A1af</name>
    <name evidence="13" type="ORF">BRALEP_R03750</name>
</gene>
<comment type="caution">
    <text evidence="13">The sequence shown here is derived from an EMBL/GenBank/DDBJ whole genome shotgun (WGS) entry which is preliminary data.</text>
</comment>
<evidence type="ECO:0000256" key="1">
    <source>
        <dbReference type="ARBA" id="ARBA00004613"/>
    </source>
</evidence>
<dbReference type="GO" id="GO:0004867">
    <property type="term" value="F:serine-type endopeptidase inhibitor activity"/>
    <property type="evidence" value="ECO:0007669"/>
    <property type="project" value="InterPro"/>
</dbReference>
<accession>A0A7L2VCF9</accession>
<dbReference type="Gene3D" id="2.10.310.10">
    <property type="entry name" value="Serpins superfamily"/>
    <property type="match status" value="1"/>
</dbReference>
<dbReference type="OrthoDB" id="671595at2759"/>
<evidence type="ECO:0000256" key="6">
    <source>
        <dbReference type="ARBA" id="ARBA00037352"/>
    </source>
</evidence>
<dbReference type="InterPro" id="IPR023796">
    <property type="entry name" value="Serpin_dom"/>
</dbReference>
<feature type="domain" description="Serpin" evidence="12">
    <location>
        <begin position="57"/>
        <end position="390"/>
    </location>
</feature>
<feature type="chain" id="PRO_5029733805" description="Thyroxine-binding globulin" evidence="11">
    <location>
        <begin position="19"/>
        <end position="394"/>
    </location>
</feature>
<dbReference type="PANTHER" id="PTHR11461:SF375">
    <property type="entry name" value="THYROXINE-BINDING GLOBULIN"/>
    <property type="match status" value="1"/>
</dbReference>
<dbReference type="Pfam" id="PF00079">
    <property type="entry name" value="Serpin"/>
    <property type="match status" value="1"/>
</dbReference>
<evidence type="ECO:0000256" key="5">
    <source>
        <dbReference type="ARBA" id="ARBA00023180"/>
    </source>
</evidence>
<evidence type="ECO:0000256" key="3">
    <source>
        <dbReference type="ARBA" id="ARBA00022525"/>
    </source>
</evidence>
<reference evidence="13 14" key="1">
    <citation type="submission" date="2019-09" db="EMBL/GenBank/DDBJ databases">
        <title>Bird 10,000 Genomes (B10K) Project - Family phase.</title>
        <authorList>
            <person name="Zhang G."/>
        </authorList>
    </citation>
    <scope>NUCLEOTIDE SEQUENCE [LARGE SCALE GENOMIC DNA]</scope>
    <source>
        <strain evidence="13">B10K-DU-012-52</strain>
    </source>
</reference>
<dbReference type="InterPro" id="IPR042185">
    <property type="entry name" value="Serpin_sf_2"/>
</dbReference>
<dbReference type="Gene3D" id="3.30.497.10">
    <property type="entry name" value="Antithrombin, subunit I, domain 2"/>
    <property type="match status" value="1"/>
</dbReference>
<name>A0A7L2VCF9_9AVES</name>
<dbReference type="Gene3D" id="2.30.39.10">
    <property type="entry name" value="Alpha-1-antitrypsin, domain 1"/>
    <property type="match status" value="1"/>
</dbReference>
<dbReference type="InterPro" id="IPR023795">
    <property type="entry name" value="Serpin_CS"/>
</dbReference>
<evidence type="ECO:0000313" key="14">
    <source>
        <dbReference type="Proteomes" id="UP000520535"/>
    </source>
</evidence>
<feature type="non-terminal residue" evidence="13">
    <location>
        <position position="1"/>
    </location>
</feature>
<dbReference type="GO" id="GO:0005615">
    <property type="term" value="C:extracellular space"/>
    <property type="evidence" value="ECO:0007669"/>
    <property type="project" value="InterPro"/>
</dbReference>
<dbReference type="SUPFAM" id="SSF56574">
    <property type="entry name" value="Serpins"/>
    <property type="match status" value="1"/>
</dbReference>
<dbReference type="FunFam" id="2.30.39.10:FF:000003">
    <property type="entry name" value="alpha-1-antitrypsin isoform X1"/>
    <property type="match status" value="1"/>
</dbReference>
<evidence type="ECO:0000256" key="8">
    <source>
        <dbReference type="ARBA" id="ARBA00042967"/>
    </source>
</evidence>
<dbReference type="AlphaFoldDB" id="A0A7L2VCF9"/>
<dbReference type="InterPro" id="IPR036186">
    <property type="entry name" value="Serpin_sf"/>
</dbReference>
<comment type="similarity">
    <text evidence="2 10">Belongs to the serpin family.</text>
</comment>
<dbReference type="SMART" id="SM00093">
    <property type="entry name" value="SERPIN"/>
    <property type="match status" value="1"/>
</dbReference>
<dbReference type="InterPro" id="IPR000215">
    <property type="entry name" value="Serpin_fam"/>
</dbReference>
<keyword evidence="14" id="KW-1185">Reference proteome</keyword>
<evidence type="ECO:0000256" key="2">
    <source>
        <dbReference type="ARBA" id="ARBA00009500"/>
    </source>
</evidence>
<dbReference type="InterPro" id="IPR042178">
    <property type="entry name" value="Serpin_sf_1"/>
</dbReference>
<evidence type="ECO:0000259" key="12">
    <source>
        <dbReference type="SMART" id="SM00093"/>
    </source>
</evidence>
<dbReference type="CDD" id="cd19957">
    <property type="entry name" value="serpinA"/>
    <property type="match status" value="1"/>
</dbReference>
<evidence type="ECO:0000256" key="4">
    <source>
        <dbReference type="ARBA" id="ARBA00022729"/>
    </source>
</evidence>
<protein>
    <recommendedName>
        <fullName evidence="7">Thyroxine-binding globulin</fullName>
    </recommendedName>
    <alternativeName>
        <fullName evidence="9">Serpin A7</fullName>
    </alternativeName>
    <alternativeName>
        <fullName evidence="8">T4-binding globulin</fullName>
    </alternativeName>
</protein>
<dbReference type="PANTHER" id="PTHR11461">
    <property type="entry name" value="SERINE PROTEASE INHIBITOR, SERPIN"/>
    <property type="match status" value="1"/>
</dbReference>
<keyword evidence="5" id="KW-0325">Glycoprotein</keyword>
<keyword evidence="4 11" id="KW-0732">Signal</keyword>
<dbReference type="PROSITE" id="PS00284">
    <property type="entry name" value="SERPIN"/>
    <property type="match status" value="1"/>
</dbReference>
<evidence type="ECO:0000256" key="10">
    <source>
        <dbReference type="RuleBase" id="RU000411"/>
    </source>
</evidence>
<feature type="signal peptide" evidence="11">
    <location>
        <begin position="1"/>
        <end position="18"/>
    </location>
</feature>
<comment type="function">
    <text evidence="6">Major thyroid hormone transport protein in serum.</text>
</comment>
<dbReference type="EMBL" id="VYZX01012141">
    <property type="protein sequence ID" value="NXS55794.1"/>
    <property type="molecule type" value="Genomic_DNA"/>
</dbReference>
<proteinExistence type="inferred from homology"/>
<comment type="subcellular location">
    <subcellularLocation>
        <location evidence="1">Secreted</location>
    </subcellularLocation>
</comment>
<evidence type="ECO:0000256" key="7">
    <source>
        <dbReference type="ARBA" id="ARBA00039512"/>
    </source>
</evidence>